<dbReference type="InterPro" id="IPR032675">
    <property type="entry name" value="LRR_dom_sf"/>
</dbReference>
<dbReference type="SUPFAM" id="SSF52047">
    <property type="entry name" value="RNI-like"/>
    <property type="match status" value="2"/>
</dbReference>
<evidence type="ECO:0000256" key="2">
    <source>
        <dbReference type="SAM" id="MobiDB-lite"/>
    </source>
</evidence>
<feature type="compositionally biased region" description="Low complexity" evidence="2">
    <location>
        <begin position="157"/>
        <end position="178"/>
    </location>
</feature>
<feature type="region of interest" description="Disordered" evidence="2">
    <location>
        <begin position="156"/>
        <end position="222"/>
    </location>
</feature>
<feature type="compositionally biased region" description="Gly residues" evidence="2">
    <location>
        <begin position="196"/>
        <end position="213"/>
    </location>
</feature>
<name>A0A150G730_GONPE</name>
<dbReference type="OrthoDB" id="546198at2759"/>
<gene>
    <name evidence="3" type="ORF">GPECTOR_52g73</name>
</gene>
<reference evidence="4" key="1">
    <citation type="journal article" date="2016" name="Nat. Commun.">
        <title>The Gonium pectorale genome demonstrates co-option of cell cycle regulation during the evolution of multicellularity.</title>
        <authorList>
            <person name="Hanschen E.R."/>
            <person name="Marriage T.N."/>
            <person name="Ferris P.J."/>
            <person name="Hamaji T."/>
            <person name="Toyoda A."/>
            <person name="Fujiyama A."/>
            <person name="Neme R."/>
            <person name="Noguchi H."/>
            <person name="Minakuchi Y."/>
            <person name="Suzuki M."/>
            <person name="Kawai-Toyooka H."/>
            <person name="Smith D.R."/>
            <person name="Sparks H."/>
            <person name="Anderson J."/>
            <person name="Bakaric R."/>
            <person name="Luria V."/>
            <person name="Karger A."/>
            <person name="Kirschner M.W."/>
            <person name="Durand P.M."/>
            <person name="Michod R.E."/>
            <person name="Nozaki H."/>
            <person name="Olson B.J."/>
        </authorList>
    </citation>
    <scope>NUCLEOTIDE SEQUENCE [LARGE SCALE GENOMIC DNA]</scope>
    <source>
        <strain evidence="4">NIES-2863</strain>
    </source>
</reference>
<organism evidence="3 4">
    <name type="scientific">Gonium pectorale</name>
    <name type="common">Green alga</name>
    <dbReference type="NCBI Taxonomy" id="33097"/>
    <lineage>
        <taxon>Eukaryota</taxon>
        <taxon>Viridiplantae</taxon>
        <taxon>Chlorophyta</taxon>
        <taxon>core chlorophytes</taxon>
        <taxon>Chlorophyceae</taxon>
        <taxon>CS clade</taxon>
        <taxon>Chlamydomonadales</taxon>
        <taxon>Volvocaceae</taxon>
        <taxon>Gonium</taxon>
    </lineage>
</organism>
<dbReference type="Gene3D" id="3.80.10.10">
    <property type="entry name" value="Ribonuclease Inhibitor"/>
    <property type="match status" value="1"/>
</dbReference>
<dbReference type="AlphaFoldDB" id="A0A150G730"/>
<dbReference type="EMBL" id="LSYV01000053">
    <property type="protein sequence ID" value="KXZ45676.1"/>
    <property type="molecule type" value="Genomic_DNA"/>
</dbReference>
<keyword evidence="4" id="KW-1185">Reference proteome</keyword>
<accession>A0A150G730</accession>
<protein>
    <recommendedName>
        <fullName evidence="5">F-box domain-containing protein</fullName>
    </recommendedName>
</protein>
<dbReference type="Proteomes" id="UP000075714">
    <property type="component" value="Unassembled WGS sequence"/>
</dbReference>
<sequence>MNCSTENAAASAASASSDRSLAGLPDGVLARIVQAAEPASRRQLRLTCRSLRPIVDAGAASLTLSPCSLPYARPLPDWLPELASATLALHDLADPANVLPRLSQLRLGQLPRLTSLTLALAADHVFPPAALPALASIIPPSVTRLVLTHTLVGGGPPSTRASPAAAAGGAAAPVDTARGSGGGLAATASSGSSSSSGGGGGSPSDAGGSGGGAAAATSPPSSNPLLLLLQPDRIAAGAYRPAARSPRPPPPPPRLDLWALRRLLSDCPHLRTVRLEGGCWVRSKADLQALAALSQPPAGAAAAAGGSCGGSVAVESIRGLHLAAADGLQDLPYALAALSGLCSLDVQLVASAAGGGGGGGAGGAGGGAEGGGGDGGGGLWADMAEVAYLSLASEQLRRGLAAPALSGLTRLTVCEYQGSTPSLLEALCRLPLLGYLGLAALDDAPYITDEHLQADLGLAFEAQPPRRRNYPRRRWGGGAHLAQLPSLRHLAVDRLDIRGLPPAAAHAQYDGVDGLYGSYGGGGGGGSYGSGGGLGGVSSVVLAGLTGLEVALVAHSVPRLPHVFPNVVSLQLRWLWEQAMRKLAGWGGLASLSLSNLDCCLDWGLLRTLAGLTSLQLCRGSSYEQLAELLYLLRALPRLELLRLGGWHCLRHSEPGRIAMGVTRGLGGGGGGAGGAAAGAPAASSSALTAAFAALDPDLHRAWARIRAAPDAPAAASAALSLLGHVPRLAVLELADCGTPLLRGLAVAAAAAADTDGAADGGGAALGGGEGSGSEGGPLAALTELRLVRLLDVVAEDVEEAVGALPGLRRLAVLGCWPAEGPALLRSALLRERGVDLTWRRLSSAG</sequence>
<dbReference type="PANTHER" id="PTHR16306:SF0">
    <property type="entry name" value="TRANSLIN-ASSOCIATED FACTOR X-INTERACTING PROTEIN 1"/>
    <property type="match status" value="1"/>
</dbReference>
<comment type="caution">
    <text evidence="3">The sequence shown here is derived from an EMBL/GenBank/DDBJ whole genome shotgun (WGS) entry which is preliminary data.</text>
</comment>
<proteinExistence type="predicted"/>
<evidence type="ECO:0000256" key="1">
    <source>
        <dbReference type="ARBA" id="ARBA00004430"/>
    </source>
</evidence>
<evidence type="ECO:0000313" key="4">
    <source>
        <dbReference type="Proteomes" id="UP000075714"/>
    </source>
</evidence>
<feature type="compositionally biased region" description="Low complexity" evidence="2">
    <location>
        <begin position="185"/>
        <end position="195"/>
    </location>
</feature>
<evidence type="ECO:0000313" key="3">
    <source>
        <dbReference type="EMBL" id="KXZ45676.1"/>
    </source>
</evidence>
<evidence type="ECO:0008006" key="5">
    <source>
        <dbReference type="Google" id="ProtNLM"/>
    </source>
</evidence>
<dbReference type="PANTHER" id="PTHR16306">
    <property type="entry name" value="TRANSLIN-ASSOCIATED FACTOR X-INTERACTING PROTEIN 1"/>
    <property type="match status" value="1"/>
</dbReference>
<dbReference type="GO" id="GO:0005930">
    <property type="term" value="C:axoneme"/>
    <property type="evidence" value="ECO:0007669"/>
    <property type="project" value="UniProtKB-SubCell"/>
</dbReference>
<comment type="subcellular location">
    <subcellularLocation>
        <location evidence="1">Cytoplasm</location>
        <location evidence="1">Cytoskeleton</location>
        <location evidence="1">Cilium axoneme</location>
    </subcellularLocation>
</comment>